<sequence>MSYIVDKVRYVNNQLDQVDVLPGGIHEDLFDQSLGIISSSRILELQNIIKELSITSSSSILKPSRILNLLERANLSDSLIENRGQDLVNLCENELQWLLVAKATSQTYGLLLEALLEHMIPISDHTKYWDNVLDSYSYSSLFAIQTSPIRLWSWLKDIYHDTVNRFHQKTKESPETLSLREFRSKFLTCWREFYSLMKKSIQKKSLEGLQRRILSPISLCQSEARQNLSQLKRLHEMCASGLGILIVEGLVFEMEDLNSKQKDFIKWKSVVAQSIALMDIVFKNLLLLETGISKFEDTVFESLRGEPVSQLGKEDKAQVVNPVGLSKRLQYILRVLIPEYKSCSQKLIRVYGQPSRISRFWLPSFALLISFATILEFGLQKRELITLFIRDFGTTIRDFCINWLLEPVKKVISTIRHDPESELALMSKESLSGDRDSLERMVIDFAIDNHKTAGLDSSLSESQISNLKLMIREGNLTPVLRAYEKELKNPLIGTIWGDLLRTLLIQIQKSKVDLEIALNGIDALLKSQELVFGFVGLTPGVLICFAVFRYISEVIKNMRGLKQGQKAGQTMRTLRNIDRILTVATPVKSNQLSYKDYGLLLREAHVLRKYAHRLFPGNVEREFLEDITDLCEIRLGIRAQLKALKRIRWGYVKWFH</sequence>
<dbReference type="AlphaFoldDB" id="A0A0B1P0L8"/>
<evidence type="ECO:0000256" key="4">
    <source>
        <dbReference type="ARBA" id="ARBA00023128"/>
    </source>
</evidence>
<dbReference type="Proteomes" id="UP000030854">
    <property type="component" value="Unassembled WGS sequence"/>
</dbReference>
<name>A0A0B1P0L8_UNCNE</name>
<keyword evidence="2 6" id="KW-0812">Transmembrane</keyword>
<dbReference type="HOGENOM" id="CLU_008227_1_0_1"/>
<dbReference type="GO" id="GO:0005741">
    <property type="term" value="C:mitochondrial outer membrane"/>
    <property type="evidence" value="ECO:0007669"/>
    <property type="project" value="TreeGrafter"/>
</dbReference>
<evidence type="ECO:0000256" key="3">
    <source>
        <dbReference type="ARBA" id="ARBA00022989"/>
    </source>
</evidence>
<evidence type="ECO:0000256" key="5">
    <source>
        <dbReference type="ARBA" id="ARBA00023136"/>
    </source>
</evidence>
<keyword evidence="5 6" id="KW-0472">Membrane</keyword>
<reference evidence="7 8" key="1">
    <citation type="journal article" date="2014" name="BMC Genomics">
        <title>Adaptive genomic structural variation in the grape powdery mildew pathogen, Erysiphe necator.</title>
        <authorList>
            <person name="Jones L."/>
            <person name="Riaz S."/>
            <person name="Morales-Cruz A."/>
            <person name="Amrine K.C."/>
            <person name="McGuire B."/>
            <person name="Gubler W.D."/>
            <person name="Walker M.A."/>
            <person name="Cantu D."/>
        </authorList>
    </citation>
    <scope>NUCLEOTIDE SEQUENCE [LARGE SCALE GENOMIC DNA]</scope>
    <source>
        <strain evidence="8">c</strain>
    </source>
</reference>
<accession>A0A0B1P0L8</accession>
<organism evidence="7 8">
    <name type="scientific">Uncinula necator</name>
    <name type="common">Grape powdery mildew</name>
    <dbReference type="NCBI Taxonomy" id="52586"/>
    <lineage>
        <taxon>Eukaryota</taxon>
        <taxon>Fungi</taxon>
        <taxon>Dikarya</taxon>
        <taxon>Ascomycota</taxon>
        <taxon>Pezizomycotina</taxon>
        <taxon>Leotiomycetes</taxon>
        <taxon>Erysiphales</taxon>
        <taxon>Erysiphaceae</taxon>
        <taxon>Erysiphe</taxon>
    </lineage>
</organism>
<evidence type="ECO:0000313" key="7">
    <source>
        <dbReference type="EMBL" id="KHJ30466.1"/>
    </source>
</evidence>
<evidence type="ECO:0000313" key="8">
    <source>
        <dbReference type="Proteomes" id="UP000030854"/>
    </source>
</evidence>
<evidence type="ECO:0000256" key="1">
    <source>
        <dbReference type="ARBA" id="ARBA00004225"/>
    </source>
</evidence>
<dbReference type="PANTHER" id="PTHR28234:SF1">
    <property type="entry name" value="NUCLEAR CONTROL OF ATPASE PROTEIN 2"/>
    <property type="match status" value="1"/>
</dbReference>
<dbReference type="STRING" id="52586.A0A0B1P0L8"/>
<dbReference type="EMBL" id="JNVN01004192">
    <property type="protein sequence ID" value="KHJ30466.1"/>
    <property type="molecule type" value="Genomic_DNA"/>
</dbReference>
<comment type="subcellular location">
    <subcellularLocation>
        <location evidence="1">Mitochondrion membrane</location>
        <topology evidence="1">Multi-pass membrane protein</topology>
    </subcellularLocation>
</comment>
<dbReference type="InterPro" id="IPR013946">
    <property type="entry name" value="NCA2-like"/>
</dbReference>
<dbReference type="OMA" id="YENEIEW"/>
<keyword evidence="4" id="KW-0496">Mitochondrion</keyword>
<gene>
    <name evidence="7" type="ORF">EV44_g2095</name>
</gene>
<dbReference type="PANTHER" id="PTHR28234">
    <property type="entry name" value="NUCLEAR CONTROL OF ATPASE PROTEIN 2"/>
    <property type="match status" value="1"/>
</dbReference>
<keyword evidence="8" id="KW-1185">Reference proteome</keyword>
<feature type="transmembrane region" description="Helical" evidence="6">
    <location>
        <begin position="530"/>
        <end position="551"/>
    </location>
</feature>
<evidence type="ECO:0000256" key="6">
    <source>
        <dbReference type="SAM" id="Phobius"/>
    </source>
</evidence>
<evidence type="ECO:0000256" key="2">
    <source>
        <dbReference type="ARBA" id="ARBA00022692"/>
    </source>
</evidence>
<proteinExistence type="predicted"/>
<comment type="caution">
    <text evidence="7">The sequence shown here is derived from an EMBL/GenBank/DDBJ whole genome shotgun (WGS) entry which is preliminary data.</text>
</comment>
<dbReference type="Pfam" id="PF08637">
    <property type="entry name" value="NCA2"/>
    <property type="match status" value="1"/>
</dbReference>
<keyword evidence="3 6" id="KW-1133">Transmembrane helix</keyword>
<protein>
    <submittedName>
        <fullName evidence="7">Putative atp synthase regulation protein nca2</fullName>
    </submittedName>
</protein>